<proteinExistence type="predicted"/>
<dbReference type="InterPro" id="IPR051582">
    <property type="entry name" value="LRR_extensin-like_regulator"/>
</dbReference>
<accession>A0AAW2QCT5</accession>
<dbReference type="SUPFAM" id="SSF52058">
    <property type="entry name" value="L domain-like"/>
    <property type="match status" value="1"/>
</dbReference>
<dbReference type="AlphaFoldDB" id="A0AAW2QCT5"/>
<dbReference type="Pfam" id="PF00560">
    <property type="entry name" value="LRR_1"/>
    <property type="match status" value="1"/>
</dbReference>
<keyword evidence="4" id="KW-0677">Repeat</keyword>
<comment type="subcellular location">
    <subcellularLocation>
        <location evidence="1">Secreted</location>
    </subcellularLocation>
</comment>
<evidence type="ECO:0000256" key="5">
    <source>
        <dbReference type="SAM" id="MobiDB-lite"/>
    </source>
</evidence>
<evidence type="ECO:0000256" key="2">
    <source>
        <dbReference type="ARBA" id="ARBA00022525"/>
    </source>
</evidence>
<dbReference type="InterPro" id="IPR001611">
    <property type="entry name" value="Leu-rich_rpt"/>
</dbReference>
<sequence>MSKREMIISFNVSSLALVALVLAQFLFLATCLPDILAQVHHDPMLGNGREALEIIIGGGALLLLQTTKTALPLLLLLRGFICDTLNSLGEKALAGVKFNGFSLDGPDLNLDGFIDELPDITVFHANSNSFKGAFPLKISKIKYLYELDLSNNKYSCEFPYEVLGATKLTFLDLRFNSFYGMVPPQVFMLDVDVLYLNNNNFMQKLPDDLGSTPALYLTLAHNKFTGPIPKTIGQAHKTLTEVLFLDNQLSGCLPCDIGLLNKATVFDASRNLLTGPIPQSFACLAQLQILNLANNQLYGPVPELVCKLPSLGNLSLSYNYFTKVGPECQKLIHKKVLDLTMNCIPGFPAQRSPAQCHAFFSKTRSCPDEGSFSWMPCNAKSRRNSLELSDSITTSTGSKEPSRSYAALHPHRL</sequence>
<feature type="compositionally biased region" description="Polar residues" evidence="5">
    <location>
        <begin position="388"/>
        <end position="399"/>
    </location>
</feature>
<evidence type="ECO:0000256" key="4">
    <source>
        <dbReference type="ARBA" id="ARBA00022737"/>
    </source>
</evidence>
<dbReference type="PANTHER" id="PTHR32093">
    <property type="entry name" value="LEUCINE-RICH REPEAT EXTENSIN-LIKE PROTEIN 3-RELATED"/>
    <property type="match status" value="1"/>
</dbReference>
<feature type="region of interest" description="Disordered" evidence="5">
    <location>
        <begin position="388"/>
        <end position="413"/>
    </location>
</feature>
<comment type="caution">
    <text evidence="6">The sequence shown here is derived from an EMBL/GenBank/DDBJ whole genome shotgun (WGS) entry which is preliminary data.</text>
</comment>
<dbReference type="EMBL" id="JACGWK010000003">
    <property type="protein sequence ID" value="KAL0365372.1"/>
    <property type="molecule type" value="Genomic_DNA"/>
</dbReference>
<dbReference type="PANTHER" id="PTHR32093:SF131">
    <property type="entry name" value="LEUCINE-RICH REPEAT-CONTAINING N-TERMINAL PLANT-TYPE DOMAIN-CONTAINING PROTEIN"/>
    <property type="match status" value="1"/>
</dbReference>
<dbReference type="Gene3D" id="3.80.10.10">
    <property type="entry name" value="Ribonuclease Inhibitor"/>
    <property type="match status" value="1"/>
</dbReference>
<protein>
    <submittedName>
        <fullName evidence="6">Uncharacterized protein</fullName>
    </submittedName>
</protein>
<keyword evidence="2" id="KW-0964">Secreted</keyword>
<evidence type="ECO:0000313" key="6">
    <source>
        <dbReference type="EMBL" id="KAL0365372.1"/>
    </source>
</evidence>
<gene>
    <name evidence="6" type="ORF">Sangu_0634800</name>
</gene>
<organism evidence="6">
    <name type="scientific">Sesamum angustifolium</name>
    <dbReference type="NCBI Taxonomy" id="2727405"/>
    <lineage>
        <taxon>Eukaryota</taxon>
        <taxon>Viridiplantae</taxon>
        <taxon>Streptophyta</taxon>
        <taxon>Embryophyta</taxon>
        <taxon>Tracheophyta</taxon>
        <taxon>Spermatophyta</taxon>
        <taxon>Magnoliopsida</taxon>
        <taxon>eudicotyledons</taxon>
        <taxon>Gunneridae</taxon>
        <taxon>Pentapetalae</taxon>
        <taxon>asterids</taxon>
        <taxon>lamiids</taxon>
        <taxon>Lamiales</taxon>
        <taxon>Pedaliaceae</taxon>
        <taxon>Sesamum</taxon>
    </lineage>
</organism>
<dbReference type="GO" id="GO:0005576">
    <property type="term" value="C:extracellular region"/>
    <property type="evidence" value="ECO:0007669"/>
    <property type="project" value="UniProtKB-SubCell"/>
</dbReference>
<name>A0AAW2QCT5_9LAMI</name>
<reference evidence="6" key="2">
    <citation type="journal article" date="2024" name="Plant">
        <title>Genomic evolution and insights into agronomic trait innovations of Sesamum species.</title>
        <authorList>
            <person name="Miao H."/>
            <person name="Wang L."/>
            <person name="Qu L."/>
            <person name="Liu H."/>
            <person name="Sun Y."/>
            <person name="Le M."/>
            <person name="Wang Q."/>
            <person name="Wei S."/>
            <person name="Zheng Y."/>
            <person name="Lin W."/>
            <person name="Duan Y."/>
            <person name="Cao H."/>
            <person name="Xiong S."/>
            <person name="Wang X."/>
            <person name="Wei L."/>
            <person name="Li C."/>
            <person name="Ma Q."/>
            <person name="Ju M."/>
            <person name="Zhao R."/>
            <person name="Li G."/>
            <person name="Mu C."/>
            <person name="Tian Q."/>
            <person name="Mei H."/>
            <person name="Zhang T."/>
            <person name="Gao T."/>
            <person name="Zhang H."/>
        </authorList>
    </citation>
    <scope>NUCLEOTIDE SEQUENCE</scope>
    <source>
        <strain evidence="6">G01</strain>
    </source>
</reference>
<reference evidence="6" key="1">
    <citation type="submission" date="2020-06" db="EMBL/GenBank/DDBJ databases">
        <authorList>
            <person name="Li T."/>
            <person name="Hu X."/>
            <person name="Zhang T."/>
            <person name="Song X."/>
            <person name="Zhang H."/>
            <person name="Dai N."/>
            <person name="Sheng W."/>
            <person name="Hou X."/>
            <person name="Wei L."/>
        </authorList>
    </citation>
    <scope>NUCLEOTIDE SEQUENCE</scope>
    <source>
        <strain evidence="6">G01</strain>
        <tissue evidence="6">Leaf</tissue>
    </source>
</reference>
<dbReference type="InterPro" id="IPR032675">
    <property type="entry name" value="LRR_dom_sf"/>
</dbReference>
<evidence type="ECO:0000256" key="3">
    <source>
        <dbReference type="ARBA" id="ARBA00022729"/>
    </source>
</evidence>
<keyword evidence="3" id="KW-0732">Signal</keyword>
<evidence type="ECO:0000256" key="1">
    <source>
        <dbReference type="ARBA" id="ARBA00004613"/>
    </source>
</evidence>